<accession>A0AAE3XAH4</accession>
<organism evidence="1 2">
    <name type="scientific">Deinococcus soli</name>
    <name type="common">ex Cha et al. 2016</name>
    <dbReference type="NCBI Taxonomy" id="1309411"/>
    <lineage>
        <taxon>Bacteria</taxon>
        <taxon>Thermotogati</taxon>
        <taxon>Deinococcota</taxon>
        <taxon>Deinococci</taxon>
        <taxon>Deinococcales</taxon>
        <taxon>Deinococcaceae</taxon>
        <taxon>Deinococcus</taxon>
    </lineage>
</organism>
<dbReference type="Proteomes" id="UP001185331">
    <property type="component" value="Unassembled WGS sequence"/>
</dbReference>
<dbReference type="RefSeq" id="WP_309854266.1">
    <property type="nucleotide sequence ID" value="NZ_JAVDQJ010000004.1"/>
</dbReference>
<dbReference type="EMBL" id="JAVDQK010000004">
    <property type="protein sequence ID" value="MDR6218160.1"/>
    <property type="molecule type" value="Genomic_DNA"/>
</dbReference>
<evidence type="ECO:0000313" key="2">
    <source>
        <dbReference type="Proteomes" id="UP001185331"/>
    </source>
</evidence>
<protein>
    <submittedName>
        <fullName evidence="1">Uncharacterized protein</fullName>
    </submittedName>
</protein>
<name>A0AAE3XAH4_9DEIO</name>
<reference evidence="1" key="1">
    <citation type="submission" date="2023-07" db="EMBL/GenBank/DDBJ databases">
        <title>Sorghum-associated microbial communities from plants grown in Nebraska, USA.</title>
        <authorList>
            <person name="Schachtman D."/>
        </authorList>
    </citation>
    <scope>NUCLEOTIDE SEQUENCE</scope>
    <source>
        <strain evidence="1">BE330</strain>
    </source>
</reference>
<comment type="caution">
    <text evidence="1">The sequence shown here is derived from an EMBL/GenBank/DDBJ whole genome shotgun (WGS) entry which is preliminary data.</text>
</comment>
<dbReference type="AlphaFoldDB" id="A0AAE3XAH4"/>
<proteinExistence type="predicted"/>
<sequence>MTNPDAPTQDTLTPAQQRRAEREQYISTLFGNVPEGCVCQDTSSPDFSYCMCPRQEQVARRYALHPTLPAPPLTPEQREWLAAEADYFGEGAYPRAESLTLNDAELCGTLLSAWSDYVSGQL</sequence>
<gene>
    <name evidence="1" type="ORF">J2Y00_001723</name>
</gene>
<evidence type="ECO:0000313" key="1">
    <source>
        <dbReference type="EMBL" id="MDR6218160.1"/>
    </source>
</evidence>